<dbReference type="EC" id="2.7.7.65" evidence="3"/>
<protein>
    <submittedName>
        <fullName evidence="3">Diguanylate cyclase</fullName>
        <ecNumber evidence="3">2.7.7.65</ecNumber>
    </submittedName>
</protein>
<dbReference type="SMART" id="SM00267">
    <property type="entry name" value="GGDEF"/>
    <property type="match status" value="1"/>
</dbReference>
<sequence>MDKKSLKTAYLQQDIGILGFWISIVGIILSIYTAETNGTEYLIMFLILCVPVLFCLYKMPLLSFALTGTQILVYAIYKIYNWAVWNEPITGASYAWLVIPAAVIFFLQIFVYGTTVIELKNEILREQVEELVVIDPLTGLYNQRGLFAEVTRQMSYVKRNKMKICMMVVKLKYDQELRSVLSVNQFGRLRQEMAEIAEDTLRMEDRLYAIDENGTLAVLLTCDKAGAQVVERRLKAAFEDKAAFRNIVDNTIKVETKIGYVEYDEEKVSSAMDFLRQAENEVQYDV</sequence>
<dbReference type="InterPro" id="IPR029787">
    <property type="entry name" value="Nucleotide_cyclase"/>
</dbReference>
<feature type="domain" description="GGDEF" evidence="2">
    <location>
        <begin position="121"/>
        <end position="285"/>
    </location>
</feature>
<feature type="transmembrane region" description="Helical" evidence="1">
    <location>
        <begin position="94"/>
        <end position="117"/>
    </location>
</feature>
<dbReference type="Gene3D" id="3.30.70.270">
    <property type="match status" value="1"/>
</dbReference>
<keyword evidence="1" id="KW-0812">Transmembrane</keyword>
<feature type="transmembrane region" description="Helical" evidence="1">
    <location>
        <begin position="64"/>
        <end position="82"/>
    </location>
</feature>
<dbReference type="Pfam" id="PF00990">
    <property type="entry name" value="GGDEF"/>
    <property type="match status" value="1"/>
</dbReference>
<feature type="transmembrane region" description="Helical" evidence="1">
    <location>
        <begin position="15"/>
        <end position="34"/>
    </location>
</feature>
<feature type="transmembrane region" description="Helical" evidence="1">
    <location>
        <begin position="40"/>
        <end position="57"/>
    </location>
</feature>
<dbReference type="InterPro" id="IPR043128">
    <property type="entry name" value="Rev_trsase/Diguanyl_cyclase"/>
</dbReference>
<dbReference type="Proteomes" id="UP000886721">
    <property type="component" value="Unassembled WGS sequence"/>
</dbReference>
<reference evidence="3" key="1">
    <citation type="journal article" date="2021" name="PeerJ">
        <title>Extensive microbial diversity within the chicken gut microbiome revealed by metagenomics and culture.</title>
        <authorList>
            <person name="Gilroy R."/>
            <person name="Ravi A."/>
            <person name="Getino M."/>
            <person name="Pursley I."/>
            <person name="Horton D.L."/>
            <person name="Alikhan N.F."/>
            <person name="Baker D."/>
            <person name="Gharbi K."/>
            <person name="Hall N."/>
            <person name="Watson M."/>
            <person name="Adriaenssens E.M."/>
            <person name="Foster-Nyarko E."/>
            <person name="Jarju S."/>
            <person name="Secka A."/>
            <person name="Antonio M."/>
            <person name="Oren A."/>
            <person name="Chaudhuri R.R."/>
            <person name="La Ragione R."/>
            <person name="Hildebrand F."/>
            <person name="Pallen M.J."/>
        </authorList>
    </citation>
    <scope>NUCLEOTIDE SEQUENCE</scope>
    <source>
        <strain evidence="3">CHK191-13928</strain>
    </source>
</reference>
<dbReference type="SUPFAM" id="SSF55073">
    <property type="entry name" value="Nucleotide cyclase"/>
    <property type="match status" value="1"/>
</dbReference>
<evidence type="ECO:0000313" key="3">
    <source>
        <dbReference type="EMBL" id="HIX68961.1"/>
    </source>
</evidence>
<evidence type="ECO:0000259" key="2">
    <source>
        <dbReference type="SMART" id="SM00267"/>
    </source>
</evidence>
<keyword evidence="1" id="KW-1133">Transmembrane helix</keyword>
<keyword evidence="3" id="KW-0808">Transferase</keyword>
<gene>
    <name evidence="3" type="ORF">H9735_12675</name>
</gene>
<comment type="caution">
    <text evidence="3">The sequence shown here is derived from an EMBL/GenBank/DDBJ whole genome shotgun (WGS) entry which is preliminary data.</text>
</comment>
<evidence type="ECO:0000256" key="1">
    <source>
        <dbReference type="SAM" id="Phobius"/>
    </source>
</evidence>
<reference evidence="3" key="2">
    <citation type="submission" date="2021-04" db="EMBL/GenBank/DDBJ databases">
        <authorList>
            <person name="Gilroy R."/>
        </authorList>
    </citation>
    <scope>NUCLEOTIDE SEQUENCE</scope>
    <source>
        <strain evidence="3">CHK191-13928</strain>
    </source>
</reference>
<keyword evidence="1" id="KW-0472">Membrane</keyword>
<evidence type="ECO:0000313" key="4">
    <source>
        <dbReference type="Proteomes" id="UP000886721"/>
    </source>
</evidence>
<accession>A0A9D1WXU6</accession>
<keyword evidence="3" id="KW-0548">Nucleotidyltransferase</keyword>
<dbReference type="EMBL" id="DXEM01000038">
    <property type="protein sequence ID" value="HIX68961.1"/>
    <property type="molecule type" value="Genomic_DNA"/>
</dbReference>
<name>A0A9D1WXU6_9FIRM</name>
<dbReference type="AlphaFoldDB" id="A0A9D1WXU6"/>
<dbReference type="GO" id="GO:0052621">
    <property type="term" value="F:diguanylate cyclase activity"/>
    <property type="evidence" value="ECO:0007669"/>
    <property type="project" value="UniProtKB-EC"/>
</dbReference>
<proteinExistence type="predicted"/>
<dbReference type="InterPro" id="IPR000160">
    <property type="entry name" value="GGDEF_dom"/>
</dbReference>
<organism evidence="3 4">
    <name type="scientific">Candidatus Anaerostipes excrementavium</name>
    <dbReference type="NCBI Taxonomy" id="2838463"/>
    <lineage>
        <taxon>Bacteria</taxon>
        <taxon>Bacillati</taxon>
        <taxon>Bacillota</taxon>
        <taxon>Clostridia</taxon>
        <taxon>Lachnospirales</taxon>
        <taxon>Lachnospiraceae</taxon>
        <taxon>Anaerostipes</taxon>
    </lineage>
</organism>